<evidence type="ECO:0000313" key="7">
    <source>
        <dbReference type="EMBL" id="PPK78604.1"/>
    </source>
</evidence>
<organism evidence="7 8">
    <name type="scientific">Lacrimispora xylanisolvens</name>
    <dbReference type="NCBI Taxonomy" id="384636"/>
    <lineage>
        <taxon>Bacteria</taxon>
        <taxon>Bacillati</taxon>
        <taxon>Bacillota</taxon>
        <taxon>Clostridia</taxon>
        <taxon>Lachnospirales</taxon>
        <taxon>Lachnospiraceae</taxon>
        <taxon>Lacrimispora</taxon>
    </lineage>
</organism>
<accession>A0A2S6HM91</accession>
<comment type="similarity">
    <text evidence="1 5">Belongs to the peptidase S8 family.</text>
</comment>
<dbReference type="PIRSF" id="PIRSF037894">
    <property type="entry name" value="Subtilisin_rel_CspABC"/>
    <property type="match status" value="1"/>
</dbReference>
<keyword evidence="2" id="KW-0645">Protease</keyword>
<dbReference type="InterPro" id="IPR000209">
    <property type="entry name" value="Peptidase_S8/S53_dom"/>
</dbReference>
<dbReference type="InterPro" id="IPR022398">
    <property type="entry name" value="Peptidase_S8_His-AS"/>
</dbReference>
<evidence type="ECO:0000259" key="6">
    <source>
        <dbReference type="Pfam" id="PF00082"/>
    </source>
</evidence>
<evidence type="ECO:0000256" key="3">
    <source>
        <dbReference type="ARBA" id="ARBA00022801"/>
    </source>
</evidence>
<dbReference type="GO" id="GO:0006508">
    <property type="term" value="P:proteolysis"/>
    <property type="evidence" value="ECO:0007669"/>
    <property type="project" value="UniProtKB-KW"/>
</dbReference>
<dbReference type="GO" id="GO:0004252">
    <property type="term" value="F:serine-type endopeptidase activity"/>
    <property type="evidence" value="ECO:0007669"/>
    <property type="project" value="InterPro"/>
</dbReference>
<keyword evidence="4" id="KW-0720">Serine protease</keyword>
<evidence type="ECO:0000256" key="1">
    <source>
        <dbReference type="ARBA" id="ARBA00011073"/>
    </source>
</evidence>
<comment type="caution">
    <text evidence="7">The sequence shown here is derived from an EMBL/GenBank/DDBJ whole genome shotgun (WGS) entry which is preliminary data.</text>
</comment>
<comment type="caution">
    <text evidence="5">Lacks conserved residue(s) required for the propagation of feature annotation.</text>
</comment>
<dbReference type="Pfam" id="PF00082">
    <property type="entry name" value="Peptidase_S8"/>
    <property type="match status" value="2"/>
</dbReference>
<dbReference type="InterPro" id="IPR015500">
    <property type="entry name" value="Peptidase_S8_subtilisin-rel"/>
</dbReference>
<dbReference type="RefSeq" id="WP_242980316.1">
    <property type="nucleotide sequence ID" value="NZ_PTJA01000014.1"/>
</dbReference>
<dbReference type="InterPro" id="IPR050131">
    <property type="entry name" value="Peptidase_S8_subtilisin-like"/>
</dbReference>
<dbReference type="InterPro" id="IPR036852">
    <property type="entry name" value="Peptidase_S8/S53_dom_sf"/>
</dbReference>
<dbReference type="PANTHER" id="PTHR43806">
    <property type="entry name" value="PEPTIDASE S8"/>
    <property type="match status" value="1"/>
</dbReference>
<feature type="domain" description="Peptidase S8/S53" evidence="6">
    <location>
        <begin position="419"/>
        <end position="543"/>
    </location>
</feature>
<dbReference type="PANTHER" id="PTHR43806:SF11">
    <property type="entry name" value="CEREVISIN-RELATED"/>
    <property type="match status" value="1"/>
</dbReference>
<dbReference type="PROSITE" id="PS00136">
    <property type="entry name" value="SUBTILASE_ASP"/>
    <property type="match status" value="1"/>
</dbReference>
<evidence type="ECO:0000256" key="4">
    <source>
        <dbReference type="ARBA" id="ARBA00022825"/>
    </source>
</evidence>
<dbReference type="InterPro" id="IPR034045">
    <property type="entry name" value="Pep_S8_CspA-like"/>
</dbReference>
<dbReference type="InterPro" id="IPR017310">
    <property type="entry name" value="Pept_S8A_subtilisin_clostridia"/>
</dbReference>
<dbReference type="PROSITE" id="PS00137">
    <property type="entry name" value="SUBTILASE_HIS"/>
    <property type="match status" value="1"/>
</dbReference>
<evidence type="ECO:0000256" key="5">
    <source>
        <dbReference type="PROSITE-ProRule" id="PRU01240"/>
    </source>
</evidence>
<gene>
    <name evidence="7" type="ORF">BXY41_114107</name>
</gene>
<proteinExistence type="inferred from homology"/>
<dbReference type="PROSITE" id="PS51892">
    <property type="entry name" value="SUBTILASE"/>
    <property type="match status" value="1"/>
</dbReference>
<dbReference type="Gene3D" id="3.40.50.200">
    <property type="entry name" value="Peptidase S8/S53 domain"/>
    <property type="match status" value="1"/>
</dbReference>
<dbReference type="InterPro" id="IPR023827">
    <property type="entry name" value="Peptidase_S8_Asp-AS"/>
</dbReference>
<keyword evidence="8" id="KW-1185">Reference proteome</keyword>
<dbReference type="Gene3D" id="2.60.120.1290">
    <property type="match status" value="1"/>
</dbReference>
<protein>
    <submittedName>
        <fullName evidence="7">Subtilase family protein</fullName>
    </submittedName>
</protein>
<keyword evidence="3" id="KW-0378">Hydrolase</keyword>
<feature type="domain" description="Peptidase S8/S53" evidence="6">
    <location>
        <begin position="88"/>
        <end position="285"/>
    </location>
</feature>
<reference evidence="7 8" key="1">
    <citation type="submission" date="2018-02" db="EMBL/GenBank/DDBJ databases">
        <title>Genomic Encyclopedia of Archaeal and Bacterial Type Strains, Phase II (KMG-II): from individual species to whole genera.</title>
        <authorList>
            <person name="Goeker M."/>
        </authorList>
    </citation>
    <scope>NUCLEOTIDE SEQUENCE [LARGE SCALE GENOMIC DNA]</scope>
    <source>
        <strain evidence="7 8">DSM 3808</strain>
    </source>
</reference>
<dbReference type="AlphaFoldDB" id="A0A2S6HM91"/>
<sequence length="557" mass="61018">MNKILDNNYYDLIMGNTIISGYGTGDNITPLSDRYSLLHIPITSPDPCDLGTYPYNSFPTLYALESEVSLDKSGIGSVQQNSYLGLMGKGVLIGVVDTGIDYTHPAFQNPDGTSRIYSIWDQTIQEGTPPDSFTFGTEYSKEQLNEALLSSQPLSVVPSTDNNGHGTAIASIAAGSPSADLSFSGVAPLSELVIVKLKNAKNNLKNIFFVPEDTYCFQESDIYLGLRYLLSVAQKAARPIVICICLGSSLGGHDGNGAISSFMTAKTQDPGICFVASAGNEGNNARHYLNITSQIPWYHDFELKISEKDKEFCMVLWPYATSRISIDISTPSRESTQRIYPTLNECRKFNFIFAQSIIWVNNILFDDETGNQVIVMRFKDPMPGVWYLRVQSMKEEPFSFHCWLPNGNFLSDETYFLNPDSSVTITSPGNGTHQLTVTAYNQFNDSVLTDASRGYTTAGMIKPDISAPGFLLPCAVSGNSYGSATGTGTAAAHAAGAAAMIFEWGIVRKNLPTLTGYDINRMFMRAARHGTANTYPNNLWGYGQLDVNKVFQQLTNL</sequence>
<dbReference type="Proteomes" id="UP000237749">
    <property type="component" value="Unassembled WGS sequence"/>
</dbReference>
<dbReference type="CDD" id="cd07478">
    <property type="entry name" value="Peptidases_S8_CspA-like"/>
    <property type="match status" value="1"/>
</dbReference>
<dbReference type="SUPFAM" id="SSF52743">
    <property type="entry name" value="Subtilisin-like"/>
    <property type="match status" value="1"/>
</dbReference>
<dbReference type="PRINTS" id="PR00723">
    <property type="entry name" value="SUBTILISIN"/>
</dbReference>
<evidence type="ECO:0000256" key="2">
    <source>
        <dbReference type="ARBA" id="ARBA00022670"/>
    </source>
</evidence>
<evidence type="ECO:0000313" key="8">
    <source>
        <dbReference type="Proteomes" id="UP000237749"/>
    </source>
</evidence>
<dbReference type="EMBL" id="PTJA01000014">
    <property type="protein sequence ID" value="PPK78604.1"/>
    <property type="molecule type" value="Genomic_DNA"/>
</dbReference>
<name>A0A2S6HM91_9FIRM</name>